<dbReference type="HOGENOM" id="CLU_1272929_0_0_1"/>
<sequence length="214" mass="24996">MVKKLHINPSVLPAQGIEILQLCKGLQELMLDIVVDSTYDRSRLYGLLNALRITTLSMNLTSSFCGPTIFLPDLHLLHRIECLHLTNTWVSWCGLFIGLQELCQLTHLSFHVCPPGELLHIEVLFEILNRFWRLWVVILWWMEYQESEKIYSHLNEQDLVDHRIVVFNTVHFTEFHGAPVNSFWELAESVVQWREMNHSTFDMPPTTSFPTLPL</sequence>
<protein>
    <recommendedName>
        <fullName evidence="3">F-box domain-containing protein</fullName>
    </recommendedName>
</protein>
<organism evidence="1 2">
    <name type="scientific">Scleroderma citrinum Foug A</name>
    <dbReference type="NCBI Taxonomy" id="1036808"/>
    <lineage>
        <taxon>Eukaryota</taxon>
        <taxon>Fungi</taxon>
        <taxon>Dikarya</taxon>
        <taxon>Basidiomycota</taxon>
        <taxon>Agaricomycotina</taxon>
        <taxon>Agaricomycetes</taxon>
        <taxon>Agaricomycetidae</taxon>
        <taxon>Boletales</taxon>
        <taxon>Sclerodermatineae</taxon>
        <taxon>Sclerodermataceae</taxon>
        <taxon>Scleroderma</taxon>
    </lineage>
</organism>
<keyword evidence="2" id="KW-1185">Reference proteome</keyword>
<reference evidence="1 2" key="1">
    <citation type="submission" date="2014-04" db="EMBL/GenBank/DDBJ databases">
        <authorList>
            <consortium name="DOE Joint Genome Institute"/>
            <person name="Kuo A."/>
            <person name="Kohler A."/>
            <person name="Nagy L.G."/>
            <person name="Floudas D."/>
            <person name="Copeland A."/>
            <person name="Barry K.W."/>
            <person name="Cichocki N."/>
            <person name="Veneault-Fourrey C."/>
            <person name="LaButti K."/>
            <person name="Lindquist E.A."/>
            <person name="Lipzen A."/>
            <person name="Lundell T."/>
            <person name="Morin E."/>
            <person name="Murat C."/>
            <person name="Sun H."/>
            <person name="Tunlid A."/>
            <person name="Henrissat B."/>
            <person name="Grigoriev I.V."/>
            <person name="Hibbett D.S."/>
            <person name="Martin F."/>
            <person name="Nordberg H.P."/>
            <person name="Cantor M.N."/>
            <person name="Hua S.X."/>
        </authorList>
    </citation>
    <scope>NUCLEOTIDE SEQUENCE [LARGE SCALE GENOMIC DNA]</scope>
    <source>
        <strain evidence="1 2">Foug A</strain>
    </source>
</reference>
<proteinExistence type="predicted"/>
<accession>A0A0C2YNI8</accession>
<dbReference type="EMBL" id="KN822266">
    <property type="protein sequence ID" value="KIM51308.1"/>
    <property type="molecule type" value="Genomic_DNA"/>
</dbReference>
<evidence type="ECO:0008006" key="3">
    <source>
        <dbReference type="Google" id="ProtNLM"/>
    </source>
</evidence>
<dbReference type="AlphaFoldDB" id="A0A0C2YNI8"/>
<dbReference type="Proteomes" id="UP000053989">
    <property type="component" value="Unassembled WGS sequence"/>
</dbReference>
<evidence type="ECO:0000313" key="2">
    <source>
        <dbReference type="Proteomes" id="UP000053989"/>
    </source>
</evidence>
<evidence type="ECO:0000313" key="1">
    <source>
        <dbReference type="EMBL" id="KIM51308.1"/>
    </source>
</evidence>
<dbReference type="OrthoDB" id="2687612at2759"/>
<dbReference type="InParanoid" id="A0A0C2YNI8"/>
<gene>
    <name evidence="1" type="ORF">SCLCIDRAFT_33542</name>
</gene>
<reference evidence="2" key="2">
    <citation type="submission" date="2015-01" db="EMBL/GenBank/DDBJ databases">
        <title>Evolutionary Origins and Diversification of the Mycorrhizal Mutualists.</title>
        <authorList>
            <consortium name="DOE Joint Genome Institute"/>
            <consortium name="Mycorrhizal Genomics Consortium"/>
            <person name="Kohler A."/>
            <person name="Kuo A."/>
            <person name="Nagy L.G."/>
            <person name="Floudas D."/>
            <person name="Copeland A."/>
            <person name="Barry K.W."/>
            <person name="Cichocki N."/>
            <person name="Veneault-Fourrey C."/>
            <person name="LaButti K."/>
            <person name="Lindquist E.A."/>
            <person name="Lipzen A."/>
            <person name="Lundell T."/>
            <person name="Morin E."/>
            <person name="Murat C."/>
            <person name="Riley R."/>
            <person name="Ohm R."/>
            <person name="Sun H."/>
            <person name="Tunlid A."/>
            <person name="Henrissat B."/>
            <person name="Grigoriev I.V."/>
            <person name="Hibbett D.S."/>
            <person name="Martin F."/>
        </authorList>
    </citation>
    <scope>NUCLEOTIDE SEQUENCE [LARGE SCALE GENOMIC DNA]</scope>
    <source>
        <strain evidence="2">Foug A</strain>
    </source>
</reference>
<name>A0A0C2YNI8_9AGAM</name>